<evidence type="ECO:0000313" key="19">
    <source>
        <dbReference type="EMBL" id="AFL51758.1"/>
    </source>
</evidence>
<evidence type="ECO:0000256" key="7">
    <source>
        <dbReference type="ARBA" id="ARBA00022679"/>
    </source>
</evidence>
<keyword evidence="10 17" id="KW-0418">Kinase</keyword>
<organism evidence="19 20">
    <name type="scientific">Sinorhizobium fredii (strain USDA 257)</name>
    <dbReference type="NCBI Taxonomy" id="1185652"/>
    <lineage>
        <taxon>Bacteria</taxon>
        <taxon>Pseudomonadati</taxon>
        <taxon>Pseudomonadota</taxon>
        <taxon>Alphaproteobacteria</taxon>
        <taxon>Hyphomicrobiales</taxon>
        <taxon>Rhizobiaceae</taxon>
        <taxon>Sinorhizobium/Ensifer group</taxon>
        <taxon>Sinorhizobium</taxon>
    </lineage>
</organism>
<evidence type="ECO:0000256" key="10">
    <source>
        <dbReference type="ARBA" id="ARBA00022777"/>
    </source>
</evidence>
<dbReference type="HAMAP" id="MF_00065">
    <property type="entry name" value="Adenylyl_sulf_kinase"/>
    <property type="match status" value="1"/>
</dbReference>
<protein>
    <recommendedName>
        <fullName evidence="16 17">Multifunctional fusion protein</fullName>
    </recommendedName>
    <domain>
        <recommendedName>
            <fullName evidence="16">Sulfate adenylyltransferase subunit 1</fullName>
            <ecNumber evidence="16">2.7.7.4</ecNumber>
        </recommendedName>
        <alternativeName>
            <fullName evidence="16">ATP-sulfurylase large subunit</fullName>
        </alternativeName>
        <alternativeName>
            <fullName evidence="16">Sulfate adenylate transferase</fullName>
            <shortName evidence="16">SAT</shortName>
        </alternativeName>
    </domain>
    <domain>
        <recommendedName>
            <fullName evidence="17">Adenylyl-sulfate kinase</fullName>
            <ecNumber evidence="17">2.7.1.25</ecNumber>
        </recommendedName>
        <alternativeName>
            <fullName evidence="17">APS kinase</fullName>
        </alternativeName>
        <alternativeName>
            <fullName evidence="17">ATP adenosine-5'-phosphosulfate 3'-phosphotransferase</fullName>
        </alternativeName>
        <alternativeName>
            <fullName evidence="17">Adenosine-5'-phosphosulfate kinase</fullName>
        </alternativeName>
    </domain>
</protein>
<keyword evidence="13" id="KW-0511">Multifunctional enzyme</keyword>
<comment type="similarity">
    <text evidence="17">Belongs to the APS kinase family.</text>
</comment>
<dbReference type="EC" id="2.7.1.25" evidence="17"/>
<dbReference type="PATRIC" id="fig|1185652.3.peg.3315"/>
<evidence type="ECO:0000256" key="14">
    <source>
        <dbReference type="ARBA" id="ARBA00024872"/>
    </source>
</evidence>
<comment type="function">
    <text evidence="17">Catalyzes the synthesis of activated sulfate.</text>
</comment>
<dbReference type="GO" id="GO:0003924">
    <property type="term" value="F:GTPase activity"/>
    <property type="evidence" value="ECO:0007669"/>
    <property type="project" value="InterPro"/>
</dbReference>
<comment type="similarity">
    <text evidence="4">In the N-terminal section; belongs to the TRAFAC class translation factor GTPase superfamily. Classic translation factor GTPase family. CysN/NodQ subfamily.</text>
</comment>
<evidence type="ECO:0000256" key="9">
    <source>
        <dbReference type="ARBA" id="ARBA00022741"/>
    </source>
</evidence>
<keyword evidence="6" id="KW-0536">Nodulation</keyword>
<dbReference type="UniPathway" id="UPA00140">
    <property type="reaction ID" value="UER00204"/>
</dbReference>
<dbReference type="NCBIfam" id="TIGR00455">
    <property type="entry name" value="apsK"/>
    <property type="match status" value="1"/>
</dbReference>
<dbReference type="SUPFAM" id="SSF50447">
    <property type="entry name" value="Translation proteins"/>
    <property type="match status" value="1"/>
</dbReference>
<dbReference type="Gene3D" id="3.40.50.300">
    <property type="entry name" value="P-loop containing nucleotide triphosphate hydrolases"/>
    <property type="match status" value="2"/>
</dbReference>
<gene>
    <name evidence="19" type="primary">nodQ</name>
    <name evidence="17" type="synonym">cysC</name>
    <name evidence="16" type="synonym">cysN</name>
    <name evidence="19" type="ORF">USDA257_c31900</name>
</gene>
<evidence type="ECO:0000256" key="8">
    <source>
        <dbReference type="ARBA" id="ARBA00022695"/>
    </source>
</evidence>
<dbReference type="Gene3D" id="2.40.30.10">
    <property type="entry name" value="Translation factors"/>
    <property type="match status" value="2"/>
</dbReference>
<feature type="binding site" evidence="17">
    <location>
        <begin position="467"/>
        <end position="474"/>
    </location>
    <ligand>
        <name>ATP</name>
        <dbReference type="ChEBI" id="CHEBI:30616"/>
    </ligand>
</feature>
<comment type="subunit">
    <text evidence="16">Heterodimer composed of CysD, the smaller subunit, and CysN.</text>
</comment>
<proteinExistence type="inferred from homology"/>
<dbReference type="PROSITE" id="PS51722">
    <property type="entry name" value="G_TR_2"/>
    <property type="match status" value="1"/>
</dbReference>
<dbReference type="Pfam" id="PF01583">
    <property type="entry name" value="APS_kinase"/>
    <property type="match status" value="1"/>
</dbReference>
<dbReference type="Pfam" id="PF00009">
    <property type="entry name" value="GTP_EFTU"/>
    <property type="match status" value="1"/>
</dbReference>
<evidence type="ECO:0000259" key="18">
    <source>
        <dbReference type="PROSITE" id="PS51722"/>
    </source>
</evidence>
<dbReference type="SUPFAM" id="SSF50465">
    <property type="entry name" value="EF-Tu/eEF-1alpha/eIF2-gamma C-terminal domain"/>
    <property type="match status" value="1"/>
</dbReference>
<sequence length="633" mass="69756">MSYLQSVPPHDLEAHLADHDSKSVLRFITCGSVDDGKSTLIGRLLVDAKLIFEDQLTNLGRVGSQAAANGEEIDLALLLDGLEAEREQGITIDVAYRYFATSKRKFIVADTPGHEEYTRNMVTGASTADLAVILIDSRQGILQQTRRHSYIASLLGIRHIILAVNKFDLVEFRQSVFDEIARDYRAFAKKLGFVSIQPIPISARFGDNVISASQNTPWYKGPSLLEYLETVQLDPPEAERSFRFPVQLVMRPNADFRGYAGQVASGRISVGEPVVVAKSGQRSTVKAIVSFDGNLATAAEGEAVTLVLADEVDASRGNMLVAPASRPFVADQFQAHVIWFDANPMLPGRSYILRTETDSVSATVTALKHQVNINSFTREAAKSLQMNEVGVCNISTQAPIAFDAYKDNRATGNFIFVDRVTNATVGAGMIDFPLRRADNVHWQATDVNKGARAAMKSQRPAVLWFTGLSGSGKSTIANALDRLLHARGKHTYMLDGDNVRHGLNRDLGFTEADRVENIRRIAEVAKLMADAGLIVLVSFISPFRGERRMARELMEEGEFIEIFVDTPLEECARRDPKGLYEKALAGKIANFTGVSSPYEVPENPELHLNTVEEDPIALALKIEAFLDRQMEDK</sequence>
<dbReference type="GO" id="GO:0000103">
    <property type="term" value="P:sulfate assimilation"/>
    <property type="evidence" value="ECO:0007669"/>
    <property type="project" value="UniProtKB-UniRule"/>
</dbReference>
<dbReference type="HAMAP" id="MF_00062">
    <property type="entry name" value="Sulf_adenylyltr_sub1"/>
    <property type="match status" value="1"/>
</dbReference>
<comment type="pathway">
    <text evidence="17">Sulfur metabolism; hydrogen sulfide biosynthesis; sulfite from sulfate: step 2/3.</text>
</comment>
<dbReference type="eggNOG" id="COG2895">
    <property type="taxonomic scope" value="Bacteria"/>
</dbReference>
<keyword evidence="11 16" id="KW-0067">ATP-binding</keyword>
<evidence type="ECO:0000256" key="15">
    <source>
        <dbReference type="ARBA" id="ARBA00049370"/>
    </source>
</evidence>
<dbReference type="CDD" id="cd03695">
    <property type="entry name" value="CysN_NodQ_II"/>
    <property type="match status" value="1"/>
</dbReference>
<evidence type="ECO:0000256" key="12">
    <source>
        <dbReference type="ARBA" id="ARBA00023134"/>
    </source>
</evidence>
<dbReference type="InterPro" id="IPR009001">
    <property type="entry name" value="Transl_elong_EF1A/Init_IF2_C"/>
</dbReference>
<dbReference type="CDD" id="cd04166">
    <property type="entry name" value="CysN_ATPS"/>
    <property type="match status" value="1"/>
</dbReference>
<comment type="caution">
    <text evidence="16">Lacks conserved residue(s) required for the propagation of feature annotation.</text>
</comment>
<comment type="similarity">
    <text evidence="16">Belongs to the TRAFAC class translation factor GTPase superfamily. Classic translation factor GTPase family. CysN/NodQ subfamily.</text>
</comment>
<dbReference type="Pfam" id="PF22594">
    <property type="entry name" value="GTP-eEF1A_C"/>
    <property type="match status" value="1"/>
</dbReference>
<dbReference type="InterPro" id="IPR054696">
    <property type="entry name" value="GTP-eEF1A_C"/>
</dbReference>
<dbReference type="PROSITE" id="PS00301">
    <property type="entry name" value="G_TR_1"/>
    <property type="match status" value="1"/>
</dbReference>
<evidence type="ECO:0000256" key="2">
    <source>
        <dbReference type="ARBA" id="ARBA00002357"/>
    </source>
</evidence>
<evidence type="ECO:0000256" key="3">
    <source>
        <dbReference type="ARBA" id="ARBA00005438"/>
    </source>
</evidence>
<dbReference type="InterPro" id="IPR000795">
    <property type="entry name" value="T_Tr_GTP-bd_dom"/>
</dbReference>
<dbReference type="EMBL" id="CP003563">
    <property type="protein sequence ID" value="AFL51758.1"/>
    <property type="molecule type" value="Genomic_DNA"/>
</dbReference>
<dbReference type="InterPro" id="IPR041757">
    <property type="entry name" value="CysN_GTP-bd"/>
</dbReference>
<dbReference type="FunFam" id="3.40.50.300:FF:000119">
    <property type="entry name" value="Sulfate adenylyltransferase subunit 1"/>
    <property type="match status" value="1"/>
</dbReference>
<dbReference type="FunFam" id="3.40.50.300:FF:000212">
    <property type="entry name" value="Adenylyl-sulfate kinase"/>
    <property type="match status" value="1"/>
</dbReference>
<dbReference type="GO" id="GO:0005524">
    <property type="term" value="F:ATP binding"/>
    <property type="evidence" value="ECO:0007669"/>
    <property type="project" value="UniProtKB-UniRule"/>
</dbReference>
<dbReference type="EC" id="2.7.7.4" evidence="16"/>
<dbReference type="NCBIfam" id="TIGR02034">
    <property type="entry name" value="CysN"/>
    <property type="match status" value="1"/>
</dbReference>
<comment type="similarity">
    <text evidence="3">In the C-terminal section; belongs to the APS kinase family.</text>
</comment>
<dbReference type="InterPro" id="IPR011779">
    <property type="entry name" value="SO4_adenylTrfase_lsu"/>
</dbReference>
<comment type="function">
    <text evidence="14">Proposed to provide activated sulfate for transfer to Nod factor. ATP sulfurylase may be the GTPase, regulating ATP sulfurylase activity.</text>
</comment>
<dbReference type="InterPro" id="IPR009000">
    <property type="entry name" value="Transl_B-barrel_sf"/>
</dbReference>
<dbReference type="KEGG" id="sfd:USDA257_c31900"/>
<keyword evidence="12 16" id="KW-0342">GTP-binding</keyword>
<feature type="binding site" evidence="16">
    <location>
        <begin position="110"/>
        <end position="114"/>
    </location>
    <ligand>
        <name>GTP</name>
        <dbReference type="ChEBI" id="CHEBI:37565"/>
    </ligand>
</feature>
<evidence type="ECO:0000256" key="11">
    <source>
        <dbReference type="ARBA" id="ARBA00022840"/>
    </source>
</evidence>
<dbReference type="GO" id="GO:0005525">
    <property type="term" value="F:GTP binding"/>
    <property type="evidence" value="ECO:0007669"/>
    <property type="project" value="UniProtKB-UniRule"/>
</dbReference>
<dbReference type="NCBIfam" id="NF003478">
    <property type="entry name" value="PRK05124.1"/>
    <property type="match status" value="1"/>
</dbReference>
<dbReference type="InterPro" id="IPR044138">
    <property type="entry name" value="CysN_II"/>
</dbReference>
<comment type="subunit">
    <text evidence="5">Sulfate-activating enzymes, NodP and NodQ, may be physically associated.</text>
</comment>
<evidence type="ECO:0000256" key="4">
    <source>
        <dbReference type="ARBA" id="ARBA00007237"/>
    </source>
</evidence>
<evidence type="ECO:0000256" key="1">
    <source>
        <dbReference type="ARBA" id="ARBA00001823"/>
    </source>
</evidence>
<dbReference type="eggNOG" id="COG0529">
    <property type="taxonomic scope" value="Bacteria"/>
</dbReference>
<dbReference type="GO" id="GO:0004781">
    <property type="term" value="F:sulfate adenylyltransferase (ATP) activity"/>
    <property type="evidence" value="ECO:0007669"/>
    <property type="project" value="UniProtKB-UniRule"/>
</dbReference>
<dbReference type="InterPro" id="IPR002891">
    <property type="entry name" value="APS"/>
</dbReference>
<dbReference type="CDD" id="cd04095">
    <property type="entry name" value="CysN_NoDQ_III"/>
    <property type="match status" value="1"/>
</dbReference>
<keyword evidence="8 16" id="KW-0548">Nucleotidyltransferase</keyword>
<comment type="catalytic activity">
    <reaction evidence="15 16">
        <text>sulfate + ATP + H(+) = adenosine 5'-phosphosulfate + diphosphate</text>
        <dbReference type="Rhea" id="RHEA:18133"/>
        <dbReference type="ChEBI" id="CHEBI:15378"/>
        <dbReference type="ChEBI" id="CHEBI:16189"/>
        <dbReference type="ChEBI" id="CHEBI:30616"/>
        <dbReference type="ChEBI" id="CHEBI:33019"/>
        <dbReference type="ChEBI" id="CHEBI:58243"/>
        <dbReference type="EC" id="2.7.7.4"/>
    </reaction>
</comment>
<keyword evidence="9 16" id="KW-0547">Nucleotide-binding</keyword>
<evidence type="ECO:0000256" key="17">
    <source>
        <dbReference type="HAMAP-Rule" id="MF_00065"/>
    </source>
</evidence>
<evidence type="ECO:0000256" key="5">
    <source>
        <dbReference type="ARBA" id="ARBA00011760"/>
    </source>
</evidence>
<comment type="function">
    <text evidence="2">APS kinase catalyzes the synthesis of activated sulfate.</text>
</comment>
<dbReference type="NCBIfam" id="NF003013">
    <property type="entry name" value="PRK03846.1"/>
    <property type="match status" value="1"/>
</dbReference>
<name>I3X7A2_SINF2</name>
<accession>I3X7A2</accession>
<dbReference type="InterPro" id="IPR059117">
    <property type="entry name" value="APS_kinase_dom"/>
</dbReference>
<dbReference type="HOGENOM" id="CLU_007265_5_0_5"/>
<dbReference type="NCBIfam" id="NF004035">
    <property type="entry name" value="PRK05506.1"/>
    <property type="match status" value="1"/>
</dbReference>
<dbReference type="PRINTS" id="PR00315">
    <property type="entry name" value="ELONGATNFCT"/>
</dbReference>
<evidence type="ECO:0000256" key="13">
    <source>
        <dbReference type="ARBA" id="ARBA00023268"/>
    </source>
</evidence>
<dbReference type="InterPro" id="IPR050100">
    <property type="entry name" value="TRAFAC_GTPase_members"/>
</dbReference>
<dbReference type="GO" id="GO:0070814">
    <property type="term" value="P:hydrogen sulfide biosynthetic process"/>
    <property type="evidence" value="ECO:0007669"/>
    <property type="project" value="UniProtKB-UniRule"/>
</dbReference>
<dbReference type="STRING" id="1185652.USDA257_c31900"/>
<dbReference type="AlphaFoldDB" id="I3X7A2"/>
<evidence type="ECO:0000256" key="16">
    <source>
        <dbReference type="HAMAP-Rule" id="MF_00062"/>
    </source>
</evidence>
<comment type="function">
    <text evidence="16">With CysD forms the ATP sulfurylase (ATPS) that catalyzes the adenylation of sulfate producing adenosine 5'-phosphosulfate (APS) and diphosphate, the first enzymatic step in sulfur assimilation pathway. APS synthesis involves the formation of a high-energy phosphoric-sulfuric acid anhydride bond driven by GTP hydrolysis by CysN coupled to ATP hydrolysis by CysD.</text>
</comment>
<keyword evidence="17" id="KW-0597">Phosphoprotein</keyword>
<dbReference type="CDD" id="cd02027">
    <property type="entry name" value="APSK"/>
    <property type="match status" value="1"/>
</dbReference>
<evidence type="ECO:0000256" key="6">
    <source>
        <dbReference type="ARBA" id="ARBA00022458"/>
    </source>
</evidence>
<dbReference type="PANTHER" id="PTHR23115">
    <property type="entry name" value="TRANSLATION FACTOR"/>
    <property type="match status" value="1"/>
</dbReference>
<feature type="active site" description="Phosphoserine intermediate" evidence="17">
    <location>
        <position position="541"/>
    </location>
</feature>
<dbReference type="InterPro" id="IPR031157">
    <property type="entry name" value="G_TR_CS"/>
</dbReference>
<dbReference type="GO" id="GO:0004020">
    <property type="term" value="F:adenylylsulfate kinase activity"/>
    <property type="evidence" value="ECO:0007669"/>
    <property type="project" value="UniProtKB-UniRule"/>
</dbReference>
<dbReference type="InterPro" id="IPR044139">
    <property type="entry name" value="CysN_NoDQ_III"/>
</dbReference>
<feature type="domain" description="Tr-type G" evidence="18">
    <location>
        <begin position="22"/>
        <end position="237"/>
    </location>
</feature>
<comment type="catalytic activity">
    <reaction evidence="1 17">
        <text>adenosine 5'-phosphosulfate + ATP = 3'-phosphoadenylyl sulfate + ADP + H(+)</text>
        <dbReference type="Rhea" id="RHEA:24152"/>
        <dbReference type="ChEBI" id="CHEBI:15378"/>
        <dbReference type="ChEBI" id="CHEBI:30616"/>
        <dbReference type="ChEBI" id="CHEBI:58243"/>
        <dbReference type="ChEBI" id="CHEBI:58339"/>
        <dbReference type="ChEBI" id="CHEBI:456216"/>
        <dbReference type="EC" id="2.7.1.25"/>
    </reaction>
</comment>
<keyword evidence="7 16" id="KW-0808">Transferase</keyword>
<feature type="binding site" evidence="16">
    <location>
        <begin position="31"/>
        <end position="38"/>
    </location>
    <ligand>
        <name>GTP</name>
        <dbReference type="ChEBI" id="CHEBI:37565"/>
    </ligand>
</feature>
<dbReference type="Proteomes" id="UP000006180">
    <property type="component" value="Chromosome"/>
</dbReference>
<dbReference type="SUPFAM" id="SSF52540">
    <property type="entry name" value="P-loop containing nucleoside triphosphate hydrolases"/>
    <property type="match status" value="2"/>
</dbReference>
<comment type="pathway">
    <text evidence="16">Sulfur metabolism; hydrogen sulfide biosynthesis; sulfite from sulfate: step 1/3.</text>
</comment>
<evidence type="ECO:0000313" key="20">
    <source>
        <dbReference type="Proteomes" id="UP000006180"/>
    </source>
</evidence>
<reference evidence="19 20" key="1">
    <citation type="journal article" date="2012" name="J. Bacteriol.">
        <title>Complete genome sequence of the broad-host-range strain Sinorhizobium fredii USDA257.</title>
        <authorList>
            <person name="Schuldes J."/>
            <person name="Rodriguez Orbegoso M."/>
            <person name="Schmeisser C."/>
            <person name="Krishnan H.B."/>
            <person name="Daniel R."/>
            <person name="Streit W.R."/>
        </authorList>
    </citation>
    <scope>NUCLEOTIDE SEQUENCE [LARGE SCALE GENOMIC DNA]</scope>
    <source>
        <strain evidence="19 20">USDA 257</strain>
    </source>
</reference>
<dbReference type="InterPro" id="IPR027417">
    <property type="entry name" value="P-loop_NTPase"/>
</dbReference>
<dbReference type="RefSeq" id="WP_014763920.1">
    <property type="nucleotide sequence ID" value="NC_018000.1"/>
</dbReference>